<sequence length="299" mass="34223">MPKIDIPIKKLIELRPADWARYVQPGCREEWVTKFKTNYTPKKESRLDSVLEITDPGGQYLLNFEPMGYRDNALPARMLRYRSDIWEATLTDGRGTPPIRQVVVFFFQDDDNGLHRLRDRWDGGLLEYSYTVIRVWDERRQPVIASRLVGLYPLLPLMRGEDDDETPEQAMRESMAAVQEIEDEVLQLDLLAVMAILAGGKFPPDLVLSMIRREMVMESPIFQEWVKEERAEAEARGKAEMAQEAICKYLGVRFGTASLGLQQQVRGISSLDELNRIINSIYTAGTIEEAQAVVLGTRN</sequence>
<organism evidence="1 2">
    <name type="scientific">Desulforamulus putei DSM 12395</name>
    <dbReference type="NCBI Taxonomy" id="1121429"/>
    <lineage>
        <taxon>Bacteria</taxon>
        <taxon>Bacillati</taxon>
        <taxon>Bacillota</taxon>
        <taxon>Clostridia</taxon>
        <taxon>Eubacteriales</taxon>
        <taxon>Peptococcaceae</taxon>
        <taxon>Desulforamulus</taxon>
    </lineage>
</organism>
<dbReference type="EMBL" id="FQUY01000004">
    <property type="protein sequence ID" value="SHE68756.1"/>
    <property type="molecule type" value="Genomic_DNA"/>
</dbReference>
<evidence type="ECO:0000313" key="1">
    <source>
        <dbReference type="EMBL" id="SHE68756.1"/>
    </source>
</evidence>
<dbReference type="OrthoDB" id="1803913at2"/>
<dbReference type="STRING" id="1121429.SAMN02745133_00944"/>
<dbReference type="PANTHER" id="PTHR34613">
    <property type="entry name" value="SLL0800 PROTEIN"/>
    <property type="match status" value="1"/>
</dbReference>
<proteinExistence type="predicted"/>
<dbReference type="AlphaFoldDB" id="A0A1M4VI91"/>
<dbReference type="Proteomes" id="UP000184148">
    <property type="component" value="Unassembled WGS sequence"/>
</dbReference>
<protein>
    <submittedName>
        <fullName evidence="1">Predicted transposase YdaD</fullName>
    </submittedName>
</protein>
<dbReference type="RefSeq" id="WP_073236468.1">
    <property type="nucleotide sequence ID" value="NZ_FQUY01000004.1"/>
</dbReference>
<name>A0A1M4VI91_9FIRM</name>
<evidence type="ECO:0000313" key="2">
    <source>
        <dbReference type="Proteomes" id="UP000184148"/>
    </source>
</evidence>
<gene>
    <name evidence="1" type="ORF">SAMN02745133_00944</name>
</gene>
<reference evidence="2" key="1">
    <citation type="submission" date="2016-11" db="EMBL/GenBank/DDBJ databases">
        <authorList>
            <person name="Varghese N."/>
            <person name="Submissions S."/>
        </authorList>
    </citation>
    <scope>NUCLEOTIDE SEQUENCE [LARGE SCALE GENOMIC DNA]</scope>
    <source>
        <strain evidence="2">DSM 12395</strain>
    </source>
</reference>
<accession>A0A1M4VI91</accession>
<dbReference type="PANTHER" id="PTHR34613:SF1">
    <property type="entry name" value="SLL6017 PROTEIN"/>
    <property type="match status" value="1"/>
</dbReference>
<keyword evidence="2" id="KW-1185">Reference proteome</keyword>